<dbReference type="AlphaFoldDB" id="C5B7M2"/>
<evidence type="ECO:0000313" key="1">
    <source>
        <dbReference type="EMBL" id="ACR67899.1"/>
    </source>
</evidence>
<reference evidence="2" key="1">
    <citation type="submission" date="2009-03" db="EMBL/GenBank/DDBJ databases">
        <title>Complete genome sequence of Edwardsiella ictaluri 93-146.</title>
        <authorList>
            <person name="Williams M.L."/>
            <person name="Gillaspy A.F."/>
            <person name="Dyer D.W."/>
            <person name="Thune R.L."/>
            <person name="Waldbieser G.C."/>
            <person name="Schuster S.C."/>
            <person name="Gipson J."/>
            <person name="Zaitshik J."/>
            <person name="Landry C."/>
            <person name="Lawrence M.L."/>
        </authorList>
    </citation>
    <scope>NUCLEOTIDE SEQUENCE [LARGE SCALE GENOMIC DNA]</scope>
    <source>
        <strain evidence="2">93-146</strain>
    </source>
</reference>
<sequence>MERHRYRLCTSGDHLAPIHHCQMAMMGKIARNAVFHTTKLVKFGAIETHGCRHYKRRLFAQIH</sequence>
<organism evidence="1 2">
    <name type="scientific">Edwardsiella ictaluri (strain 93-146)</name>
    <dbReference type="NCBI Taxonomy" id="634503"/>
    <lineage>
        <taxon>Bacteria</taxon>
        <taxon>Pseudomonadati</taxon>
        <taxon>Pseudomonadota</taxon>
        <taxon>Gammaproteobacteria</taxon>
        <taxon>Enterobacterales</taxon>
        <taxon>Hafniaceae</taxon>
        <taxon>Edwardsiella</taxon>
    </lineage>
</organism>
<dbReference type="EMBL" id="CP001600">
    <property type="protein sequence ID" value="ACR67899.1"/>
    <property type="molecule type" value="Genomic_DNA"/>
</dbReference>
<name>C5B7M2_EDWI9</name>
<dbReference type="HOGENOM" id="CLU_2878678_0_0_6"/>
<dbReference type="Proteomes" id="UP000001485">
    <property type="component" value="Chromosome"/>
</dbReference>
<evidence type="ECO:0000313" key="2">
    <source>
        <dbReference type="Proteomes" id="UP000001485"/>
    </source>
</evidence>
<gene>
    <name evidence="1" type="ordered locus">NT01EI_0677</name>
</gene>
<proteinExistence type="predicted"/>
<reference evidence="1 2" key="2">
    <citation type="journal article" date="2012" name="J. Bacteriol.">
        <title>Genome Sequence of Edwardsiella ictaluri 93-146, a Strain Associated with a Natural Channel Catfish Outbreak of Enteric Septicemia of Catfish.</title>
        <authorList>
            <person name="Williams M.L."/>
            <person name="Gillaspy A.F."/>
            <person name="Dyer D.W."/>
            <person name="Thune R.L."/>
            <person name="Waldbieser G.C."/>
            <person name="Schuster S.C."/>
            <person name="Gipson J."/>
            <person name="Zaitshik J."/>
            <person name="Landry C."/>
            <person name="Banes M.M."/>
            <person name="Lawrence M.L."/>
        </authorList>
    </citation>
    <scope>NUCLEOTIDE SEQUENCE [LARGE SCALE GENOMIC DNA]</scope>
    <source>
        <strain evidence="1 2">93-146</strain>
    </source>
</reference>
<protein>
    <submittedName>
        <fullName evidence="1">Uncharacterized protein</fullName>
    </submittedName>
</protein>
<accession>C5B7M2</accession>
<dbReference type="KEGG" id="eic:NT01EI_0677"/>